<reference evidence="3" key="1">
    <citation type="submission" date="2016-10" db="EMBL/GenBank/DDBJ databases">
        <title>Sequence of Gallionella enrichment culture.</title>
        <authorList>
            <person name="Poehlein A."/>
            <person name="Muehling M."/>
            <person name="Daniel R."/>
        </authorList>
    </citation>
    <scope>NUCLEOTIDE SEQUENCE</scope>
</reference>
<evidence type="ECO:0000259" key="2">
    <source>
        <dbReference type="PROSITE" id="PS51371"/>
    </source>
</evidence>
<organism evidence="3">
    <name type="scientific">mine drainage metagenome</name>
    <dbReference type="NCBI Taxonomy" id="410659"/>
    <lineage>
        <taxon>unclassified sequences</taxon>
        <taxon>metagenomes</taxon>
        <taxon>ecological metagenomes</taxon>
    </lineage>
</organism>
<dbReference type="EMBL" id="MLJW01000217">
    <property type="protein sequence ID" value="OIQ93007.1"/>
    <property type="molecule type" value="Genomic_DNA"/>
</dbReference>
<dbReference type="PANTHER" id="PTHR43080:SF2">
    <property type="entry name" value="CBS DOMAIN-CONTAINING PROTEIN"/>
    <property type="match status" value="1"/>
</dbReference>
<dbReference type="Gene3D" id="3.10.580.10">
    <property type="entry name" value="CBS-domain"/>
    <property type="match status" value="1"/>
</dbReference>
<sequence>MKTISQILGPRAGIVVSVGPTESVHYALQIMAEHEVGALLVVEAGRLLGILSERDYARKVVLRGRLSHETQVHEIMAERVICATLDMSMEEAMAVMAENHIRHLPVLDDAKDVVGLVSMRDLVQETIAEQTFVIRQLESYIAL</sequence>
<dbReference type="PANTHER" id="PTHR43080">
    <property type="entry name" value="CBS DOMAIN-CONTAINING PROTEIN CBSX3, MITOCHONDRIAL"/>
    <property type="match status" value="1"/>
</dbReference>
<dbReference type="InterPro" id="IPR044725">
    <property type="entry name" value="CBSX3_CBS_dom"/>
</dbReference>
<feature type="domain" description="CBS" evidence="2">
    <location>
        <begin position="8"/>
        <end position="70"/>
    </location>
</feature>
<dbReference type="InterPro" id="IPR046342">
    <property type="entry name" value="CBS_dom_sf"/>
</dbReference>
<accession>A0A1J5RLZ5</accession>
<evidence type="ECO:0000313" key="3">
    <source>
        <dbReference type="EMBL" id="OIQ93007.1"/>
    </source>
</evidence>
<dbReference type="AlphaFoldDB" id="A0A1J5RLZ5"/>
<dbReference type="Pfam" id="PF00571">
    <property type="entry name" value="CBS"/>
    <property type="match status" value="2"/>
</dbReference>
<feature type="domain" description="CBS" evidence="2">
    <location>
        <begin position="76"/>
        <end position="132"/>
    </location>
</feature>
<protein>
    <submittedName>
        <fullName evidence="3">Hypoxic response protein 1</fullName>
    </submittedName>
</protein>
<dbReference type="SMART" id="SM00116">
    <property type="entry name" value="CBS"/>
    <property type="match status" value="2"/>
</dbReference>
<comment type="caution">
    <text evidence="3">The sequence shown here is derived from an EMBL/GenBank/DDBJ whole genome shotgun (WGS) entry which is preliminary data.</text>
</comment>
<proteinExistence type="predicted"/>
<dbReference type="InterPro" id="IPR051257">
    <property type="entry name" value="Diverse_CBS-Domain"/>
</dbReference>
<dbReference type="InterPro" id="IPR000644">
    <property type="entry name" value="CBS_dom"/>
</dbReference>
<gene>
    <name evidence="3" type="primary">hrp1_11</name>
    <name evidence="3" type="ORF">GALL_250570</name>
</gene>
<dbReference type="PROSITE" id="PS51371">
    <property type="entry name" value="CBS"/>
    <property type="match status" value="2"/>
</dbReference>
<keyword evidence="1" id="KW-0129">CBS domain</keyword>
<dbReference type="CDD" id="cd04623">
    <property type="entry name" value="CBS_pair_bac_euk"/>
    <property type="match status" value="1"/>
</dbReference>
<evidence type="ECO:0000256" key="1">
    <source>
        <dbReference type="ARBA" id="ARBA00023122"/>
    </source>
</evidence>
<name>A0A1J5RLZ5_9ZZZZ</name>
<dbReference type="SUPFAM" id="SSF54631">
    <property type="entry name" value="CBS-domain pair"/>
    <property type="match status" value="1"/>
</dbReference>